<accession>A0AAN7ZSR8</accession>
<dbReference type="EMBL" id="JAVRBK010000002">
    <property type="protein sequence ID" value="KAK5647256.1"/>
    <property type="molecule type" value="Genomic_DNA"/>
</dbReference>
<protein>
    <recommendedName>
        <fullName evidence="6">Long-chain-fatty-acid--CoA ligase</fullName>
    </recommendedName>
</protein>
<feature type="domain" description="AMP-dependent synthetase/ligase" evidence="8">
    <location>
        <begin position="4"/>
        <end position="319"/>
    </location>
</feature>
<gene>
    <name evidence="10" type="ORF">RI129_002148</name>
</gene>
<sequence>MVLKYAEKVANLFQNNGFKKGDTVAILVDNCPEYTCIWLGLSKIGIISGLINTRITGDSLLYAITVIQSKAIIFGDNFKDQIVSIQNKLENVSLYQLTLEGDINSMDVRGPLNGISDSSTETHVCNFNDPVMYIFTSGTTGLPKPAIITNQKYLQIVTAMRAFIGFKPDDTIYNCLPLYHSSGTLLCNGQYLLGGNTIVMRKKFSASRYFADCEQYKCTIGFYVGEMCRYILGTSPENDIKPTKLRALTGNGLKGNVWKEFVSRFKVKQIIEFYAATEGNMGYVNSDNTIGSCGFVPVYIQHLQARIKCNEETGEPIRDAKGYCIRCKSDEPGLQIGVIKESLPISLFLGYTNKKETQKKILRNVFKNGDMYFNTGDILVMNKFGYLYFVDRTGDNFRWKGENVSTYDVEDAISKVIELNDAVVFGVKVPRTEGCAGMSVIVPHDNFDVDLFNERLKNRLPSYAIPVFLRVVEKVPVTGNFKLQKYQFRQEGYNPNVIRDPLYLYDAKLGKYIYLTSSVYQSILKEELNL</sequence>
<evidence type="ECO:0000256" key="4">
    <source>
        <dbReference type="ARBA" id="ARBA00022840"/>
    </source>
</evidence>
<comment type="caution">
    <text evidence="10">The sequence shown here is derived from an EMBL/GenBank/DDBJ whole genome shotgun (WGS) entry which is preliminary data.</text>
</comment>
<dbReference type="InterPro" id="IPR000873">
    <property type="entry name" value="AMP-dep_synth/lig_dom"/>
</dbReference>
<reference evidence="10 11" key="1">
    <citation type="journal article" date="2024" name="Insects">
        <title>An Improved Chromosome-Level Genome Assembly of the Firefly Pyrocoelia pectoralis.</title>
        <authorList>
            <person name="Fu X."/>
            <person name="Meyer-Rochow V.B."/>
            <person name="Ballantyne L."/>
            <person name="Zhu X."/>
        </authorList>
    </citation>
    <scope>NUCLEOTIDE SEQUENCE [LARGE SCALE GENOMIC DNA]</scope>
    <source>
        <strain evidence="10">XCY_ONT2</strain>
    </source>
</reference>
<keyword evidence="4" id="KW-0067">ATP-binding</keyword>
<feature type="domain" description="AMP-binding enzyme C-terminal" evidence="9">
    <location>
        <begin position="409"/>
        <end position="482"/>
    </location>
</feature>
<dbReference type="GO" id="GO:0005789">
    <property type="term" value="C:endoplasmic reticulum membrane"/>
    <property type="evidence" value="ECO:0007669"/>
    <property type="project" value="TreeGrafter"/>
</dbReference>
<dbReference type="PANTHER" id="PTHR43107">
    <property type="entry name" value="LONG-CHAIN FATTY ACID TRANSPORT PROTEIN"/>
    <property type="match status" value="1"/>
</dbReference>
<keyword evidence="3" id="KW-0547">Nucleotide-binding</keyword>
<dbReference type="Pfam" id="PF00501">
    <property type="entry name" value="AMP-binding"/>
    <property type="match status" value="1"/>
</dbReference>
<dbReference type="InterPro" id="IPR045851">
    <property type="entry name" value="AMP-bd_C_sf"/>
</dbReference>
<keyword evidence="2" id="KW-0436">Ligase</keyword>
<dbReference type="SUPFAM" id="SSF56801">
    <property type="entry name" value="Acetyl-CoA synthetase-like"/>
    <property type="match status" value="1"/>
</dbReference>
<dbReference type="GO" id="GO:0004467">
    <property type="term" value="F:long-chain fatty acid-CoA ligase activity"/>
    <property type="evidence" value="ECO:0007669"/>
    <property type="project" value="TreeGrafter"/>
</dbReference>
<evidence type="ECO:0000259" key="9">
    <source>
        <dbReference type="Pfam" id="PF13193"/>
    </source>
</evidence>
<dbReference type="InterPro" id="IPR020845">
    <property type="entry name" value="AMP-binding_CS"/>
</dbReference>
<dbReference type="FunFam" id="3.30.300.30:FF:000020">
    <property type="entry name" value="Long-chain fatty acid transporter"/>
    <property type="match status" value="1"/>
</dbReference>
<dbReference type="InterPro" id="IPR042099">
    <property type="entry name" value="ANL_N_sf"/>
</dbReference>
<dbReference type="PANTHER" id="PTHR43107:SF15">
    <property type="entry name" value="FATTY ACID TRANSPORT PROTEIN 3, ISOFORM A"/>
    <property type="match status" value="1"/>
</dbReference>
<organism evidence="10 11">
    <name type="scientific">Pyrocoelia pectoralis</name>
    <dbReference type="NCBI Taxonomy" id="417401"/>
    <lineage>
        <taxon>Eukaryota</taxon>
        <taxon>Metazoa</taxon>
        <taxon>Ecdysozoa</taxon>
        <taxon>Arthropoda</taxon>
        <taxon>Hexapoda</taxon>
        <taxon>Insecta</taxon>
        <taxon>Pterygota</taxon>
        <taxon>Neoptera</taxon>
        <taxon>Endopterygota</taxon>
        <taxon>Coleoptera</taxon>
        <taxon>Polyphaga</taxon>
        <taxon>Elateriformia</taxon>
        <taxon>Elateroidea</taxon>
        <taxon>Lampyridae</taxon>
        <taxon>Lampyrinae</taxon>
        <taxon>Pyrocoelia</taxon>
    </lineage>
</organism>
<dbReference type="Gene3D" id="3.30.300.30">
    <property type="match status" value="1"/>
</dbReference>
<evidence type="ECO:0000313" key="10">
    <source>
        <dbReference type="EMBL" id="KAK5647256.1"/>
    </source>
</evidence>
<evidence type="ECO:0000256" key="7">
    <source>
        <dbReference type="ARBA" id="ARBA00048666"/>
    </source>
</evidence>
<evidence type="ECO:0000256" key="3">
    <source>
        <dbReference type="ARBA" id="ARBA00022741"/>
    </source>
</evidence>
<dbReference type="GO" id="GO:0005524">
    <property type="term" value="F:ATP binding"/>
    <property type="evidence" value="ECO:0007669"/>
    <property type="project" value="UniProtKB-KW"/>
</dbReference>
<dbReference type="GO" id="GO:0044539">
    <property type="term" value="P:long-chain fatty acid import into cell"/>
    <property type="evidence" value="ECO:0007669"/>
    <property type="project" value="TreeGrafter"/>
</dbReference>
<evidence type="ECO:0000313" key="11">
    <source>
        <dbReference type="Proteomes" id="UP001329430"/>
    </source>
</evidence>
<evidence type="ECO:0000256" key="1">
    <source>
        <dbReference type="ARBA" id="ARBA00006432"/>
    </source>
</evidence>
<proteinExistence type="inferred from homology"/>
<dbReference type="Pfam" id="PF13193">
    <property type="entry name" value="AMP-binding_C"/>
    <property type="match status" value="1"/>
</dbReference>
<evidence type="ECO:0000256" key="5">
    <source>
        <dbReference type="ARBA" id="ARBA00036527"/>
    </source>
</evidence>
<dbReference type="Gene3D" id="3.40.50.12780">
    <property type="entry name" value="N-terminal domain of ligase-like"/>
    <property type="match status" value="1"/>
</dbReference>
<dbReference type="Proteomes" id="UP001329430">
    <property type="component" value="Chromosome 2"/>
</dbReference>
<dbReference type="AlphaFoldDB" id="A0AAN7ZSR8"/>
<keyword evidence="11" id="KW-1185">Reference proteome</keyword>
<name>A0AAN7ZSR8_9COLE</name>
<evidence type="ECO:0000256" key="2">
    <source>
        <dbReference type="ARBA" id="ARBA00022598"/>
    </source>
</evidence>
<dbReference type="PROSITE" id="PS00455">
    <property type="entry name" value="AMP_BINDING"/>
    <property type="match status" value="1"/>
</dbReference>
<dbReference type="GO" id="GO:0005324">
    <property type="term" value="F:long-chain fatty acid transmembrane transporter activity"/>
    <property type="evidence" value="ECO:0007669"/>
    <property type="project" value="TreeGrafter"/>
</dbReference>
<comment type="catalytic activity">
    <reaction evidence="7">
        <text>tetracosanoate + ATP + CoA = tetracosanoyl-CoA + AMP + diphosphate</text>
        <dbReference type="Rhea" id="RHEA:33639"/>
        <dbReference type="ChEBI" id="CHEBI:30616"/>
        <dbReference type="ChEBI" id="CHEBI:31014"/>
        <dbReference type="ChEBI" id="CHEBI:33019"/>
        <dbReference type="ChEBI" id="CHEBI:57287"/>
        <dbReference type="ChEBI" id="CHEBI:65052"/>
        <dbReference type="ChEBI" id="CHEBI:456215"/>
    </reaction>
    <physiologicalReaction direction="left-to-right" evidence="7">
        <dbReference type="Rhea" id="RHEA:33640"/>
    </physiologicalReaction>
</comment>
<dbReference type="InterPro" id="IPR025110">
    <property type="entry name" value="AMP-bd_C"/>
</dbReference>
<evidence type="ECO:0000256" key="6">
    <source>
        <dbReference type="ARBA" id="ARBA00041297"/>
    </source>
</evidence>
<comment type="similarity">
    <text evidence="1">Belongs to the ATP-dependent AMP-binding enzyme family.</text>
</comment>
<dbReference type="GO" id="GO:0005886">
    <property type="term" value="C:plasma membrane"/>
    <property type="evidence" value="ECO:0007669"/>
    <property type="project" value="TreeGrafter"/>
</dbReference>
<evidence type="ECO:0000259" key="8">
    <source>
        <dbReference type="Pfam" id="PF00501"/>
    </source>
</evidence>
<comment type="catalytic activity">
    <reaction evidence="5">
        <text>a very long-chain fatty acid + ATP + CoA = a very long-chain fatty acyl-CoA + AMP + diphosphate</text>
        <dbReference type="Rhea" id="RHEA:54536"/>
        <dbReference type="ChEBI" id="CHEBI:30616"/>
        <dbReference type="ChEBI" id="CHEBI:33019"/>
        <dbReference type="ChEBI" id="CHEBI:57287"/>
        <dbReference type="ChEBI" id="CHEBI:58950"/>
        <dbReference type="ChEBI" id="CHEBI:138261"/>
        <dbReference type="ChEBI" id="CHEBI:456215"/>
    </reaction>
    <physiologicalReaction direction="left-to-right" evidence="5">
        <dbReference type="Rhea" id="RHEA:54537"/>
    </physiologicalReaction>
</comment>